<name>D3B597_HETP5</name>
<protein>
    <submittedName>
        <fullName evidence="1">Uncharacterized protein</fullName>
    </submittedName>
</protein>
<dbReference type="AlphaFoldDB" id="D3B597"/>
<gene>
    <name evidence="1" type="ORF">PPL_03610</name>
</gene>
<dbReference type="InParanoid" id="D3B597"/>
<organism evidence="1 2">
    <name type="scientific">Heterostelium pallidum (strain ATCC 26659 / Pp 5 / PN500)</name>
    <name type="common">Cellular slime mold</name>
    <name type="synonym">Polysphondylium pallidum</name>
    <dbReference type="NCBI Taxonomy" id="670386"/>
    <lineage>
        <taxon>Eukaryota</taxon>
        <taxon>Amoebozoa</taxon>
        <taxon>Evosea</taxon>
        <taxon>Eumycetozoa</taxon>
        <taxon>Dictyostelia</taxon>
        <taxon>Acytosteliales</taxon>
        <taxon>Acytosteliaceae</taxon>
        <taxon>Heterostelium</taxon>
    </lineage>
</organism>
<sequence>MTSLFSEMNNNNRINLLVEVVGIRVGILFVPNFCTSSSSSCSLEEEEGIKQFQKNNQNKKKSDSSK</sequence>
<evidence type="ECO:0000313" key="2">
    <source>
        <dbReference type="Proteomes" id="UP000001396"/>
    </source>
</evidence>
<accession>D3B597</accession>
<comment type="caution">
    <text evidence="1">The sequence shown here is derived from an EMBL/GenBank/DDBJ whole genome shotgun (WGS) entry which is preliminary data.</text>
</comment>
<reference evidence="1 2" key="1">
    <citation type="journal article" date="2011" name="Genome Res.">
        <title>Phylogeny-wide analysis of social amoeba genomes highlights ancient origins for complex intercellular communication.</title>
        <authorList>
            <person name="Heidel A.J."/>
            <person name="Lawal H.M."/>
            <person name="Felder M."/>
            <person name="Schilde C."/>
            <person name="Helps N.R."/>
            <person name="Tunggal B."/>
            <person name="Rivero F."/>
            <person name="John U."/>
            <person name="Schleicher M."/>
            <person name="Eichinger L."/>
            <person name="Platzer M."/>
            <person name="Noegel A.A."/>
            <person name="Schaap P."/>
            <person name="Gloeckner G."/>
        </authorList>
    </citation>
    <scope>NUCLEOTIDE SEQUENCE [LARGE SCALE GENOMIC DNA]</scope>
    <source>
        <strain evidence="2">ATCC 26659 / Pp 5 / PN500</strain>
    </source>
</reference>
<proteinExistence type="predicted"/>
<dbReference type="RefSeq" id="XP_020435579.1">
    <property type="nucleotide sequence ID" value="XM_020574537.1"/>
</dbReference>
<evidence type="ECO:0000313" key="1">
    <source>
        <dbReference type="EMBL" id="EFA83462.1"/>
    </source>
</evidence>
<dbReference type="GeneID" id="31359097"/>
<dbReference type="Proteomes" id="UP000001396">
    <property type="component" value="Unassembled WGS sequence"/>
</dbReference>
<dbReference type="EMBL" id="ADBJ01000015">
    <property type="protein sequence ID" value="EFA83462.1"/>
    <property type="molecule type" value="Genomic_DNA"/>
</dbReference>
<keyword evidence="2" id="KW-1185">Reference proteome</keyword>